<dbReference type="EMBL" id="JBHTMK010000051">
    <property type="protein sequence ID" value="MFD1371511.1"/>
    <property type="molecule type" value="Genomic_DNA"/>
</dbReference>
<dbReference type="Proteomes" id="UP001597183">
    <property type="component" value="Unassembled WGS sequence"/>
</dbReference>
<sequence>MAQFVVIIPEGQWATERLFQHDAVTVPAVDSATVGDEVLLVAEEQVVALARVEKSDGELALWYLRRAFDEAIPYEGSAGAIDEETFQRYARRLGPPADKKAWLVSVAMPIEAANPAEAVRQFWSHVLELGPAELPTYVWPSGDELAMQAFVLGAEANQDPEEEDEDE</sequence>
<protein>
    <recommendedName>
        <fullName evidence="3">DUF4265 domain-containing protein</fullName>
    </recommendedName>
</protein>
<evidence type="ECO:0000313" key="2">
    <source>
        <dbReference type="Proteomes" id="UP001597183"/>
    </source>
</evidence>
<dbReference type="RefSeq" id="WP_317790007.1">
    <property type="nucleotide sequence ID" value="NZ_AP028461.1"/>
</dbReference>
<evidence type="ECO:0008006" key="3">
    <source>
        <dbReference type="Google" id="ProtNLM"/>
    </source>
</evidence>
<keyword evidence="2" id="KW-1185">Reference proteome</keyword>
<gene>
    <name evidence="1" type="ORF">ACFQ5G_39795</name>
</gene>
<evidence type="ECO:0000313" key="1">
    <source>
        <dbReference type="EMBL" id="MFD1371511.1"/>
    </source>
</evidence>
<proteinExistence type="predicted"/>
<organism evidence="1 2">
    <name type="scientific">Actinoplanes sichuanensis</name>
    <dbReference type="NCBI Taxonomy" id="512349"/>
    <lineage>
        <taxon>Bacteria</taxon>
        <taxon>Bacillati</taxon>
        <taxon>Actinomycetota</taxon>
        <taxon>Actinomycetes</taxon>
        <taxon>Micromonosporales</taxon>
        <taxon>Micromonosporaceae</taxon>
        <taxon>Actinoplanes</taxon>
    </lineage>
</organism>
<comment type="caution">
    <text evidence="1">The sequence shown here is derived from an EMBL/GenBank/DDBJ whole genome shotgun (WGS) entry which is preliminary data.</text>
</comment>
<name>A0ABW4AMY3_9ACTN</name>
<accession>A0ABW4AMY3</accession>
<reference evidence="2" key="1">
    <citation type="journal article" date="2019" name="Int. J. Syst. Evol. Microbiol.">
        <title>The Global Catalogue of Microorganisms (GCM) 10K type strain sequencing project: providing services to taxonomists for standard genome sequencing and annotation.</title>
        <authorList>
            <consortium name="The Broad Institute Genomics Platform"/>
            <consortium name="The Broad Institute Genome Sequencing Center for Infectious Disease"/>
            <person name="Wu L."/>
            <person name="Ma J."/>
        </authorList>
    </citation>
    <scope>NUCLEOTIDE SEQUENCE [LARGE SCALE GENOMIC DNA]</scope>
    <source>
        <strain evidence="2">CCM 7526</strain>
    </source>
</reference>